<dbReference type="RefSeq" id="WP_194120166.1">
    <property type="nucleotide sequence ID" value="NZ_JACYGY010000001.1"/>
</dbReference>
<feature type="domain" description="Isochorismatase-like" evidence="2">
    <location>
        <begin position="10"/>
        <end position="192"/>
    </location>
</feature>
<accession>A0ABR9W8Y1</accession>
<evidence type="ECO:0000313" key="4">
    <source>
        <dbReference type="Proteomes" id="UP000634134"/>
    </source>
</evidence>
<dbReference type="SUPFAM" id="SSF52499">
    <property type="entry name" value="Isochorismatase-like hydrolases"/>
    <property type="match status" value="1"/>
</dbReference>
<dbReference type="GO" id="GO:0016787">
    <property type="term" value="F:hydrolase activity"/>
    <property type="evidence" value="ECO:0007669"/>
    <property type="project" value="UniProtKB-KW"/>
</dbReference>
<evidence type="ECO:0000256" key="1">
    <source>
        <dbReference type="ARBA" id="ARBA00022801"/>
    </source>
</evidence>
<organism evidence="3 4">
    <name type="scientific">Dyadobacter subterraneus</name>
    <dbReference type="NCBI Taxonomy" id="2773304"/>
    <lineage>
        <taxon>Bacteria</taxon>
        <taxon>Pseudomonadati</taxon>
        <taxon>Bacteroidota</taxon>
        <taxon>Cytophagia</taxon>
        <taxon>Cytophagales</taxon>
        <taxon>Spirosomataceae</taxon>
        <taxon>Dyadobacter</taxon>
    </lineage>
</organism>
<dbReference type="PANTHER" id="PTHR43540">
    <property type="entry name" value="PEROXYUREIDOACRYLATE/UREIDOACRYLATE AMIDOHYDROLASE-RELATED"/>
    <property type="match status" value="1"/>
</dbReference>
<keyword evidence="4" id="KW-1185">Reference proteome</keyword>
<dbReference type="CDD" id="cd00431">
    <property type="entry name" value="cysteine_hydrolases"/>
    <property type="match status" value="1"/>
</dbReference>
<name>A0ABR9W8Y1_9BACT</name>
<keyword evidence="1 3" id="KW-0378">Hydrolase</keyword>
<dbReference type="InterPro" id="IPR050272">
    <property type="entry name" value="Isochorismatase-like_hydrls"/>
</dbReference>
<comment type="caution">
    <text evidence="3">The sequence shown here is derived from an EMBL/GenBank/DDBJ whole genome shotgun (WGS) entry which is preliminary data.</text>
</comment>
<evidence type="ECO:0000259" key="2">
    <source>
        <dbReference type="Pfam" id="PF00857"/>
    </source>
</evidence>
<sequence>MKTTYQIDKTALVLVDVLNDFLADDGKLNAGVKPMIEKMDLKANLKNLISSSRQAGIKIVYAPHGLDEHSFENLSHVLPRMQWGKDNKVFWKDSKGADFYQDYYPMEGDIVAERHHIYNSFFNTDLDKQLRDNGIEYVVLAGFTSQTCVEGTGRHALESGYHVTFLTDGVAEFTERAQDMAIEISYPAFGHAVLTIAEFIDALKTSVA</sequence>
<reference evidence="4" key="1">
    <citation type="submission" date="2023-07" db="EMBL/GenBank/DDBJ databases">
        <title>Dyadobacter sp. nov 'subterranea' isolated from contaminted grondwater.</title>
        <authorList>
            <person name="Szabo I."/>
            <person name="Al-Omari J."/>
            <person name="Szerdahelyi S.G."/>
            <person name="Rado J."/>
        </authorList>
    </citation>
    <scope>NUCLEOTIDE SEQUENCE [LARGE SCALE GENOMIC DNA]</scope>
    <source>
        <strain evidence="4">UP-52</strain>
    </source>
</reference>
<dbReference type="Pfam" id="PF00857">
    <property type="entry name" value="Isochorismatase"/>
    <property type="match status" value="1"/>
</dbReference>
<dbReference type="Proteomes" id="UP000634134">
    <property type="component" value="Unassembled WGS sequence"/>
</dbReference>
<gene>
    <name evidence="3" type="ORF">IEE83_08510</name>
</gene>
<protein>
    <submittedName>
        <fullName evidence="3">Cysteine hydrolase</fullName>
    </submittedName>
</protein>
<dbReference type="Gene3D" id="3.40.50.850">
    <property type="entry name" value="Isochorismatase-like"/>
    <property type="match status" value="1"/>
</dbReference>
<dbReference type="PANTHER" id="PTHR43540:SF16">
    <property type="entry name" value="ISOCHORISMATASE-LIKE DOMAIN-CONTAINING PROTEIN"/>
    <property type="match status" value="1"/>
</dbReference>
<dbReference type="InterPro" id="IPR000868">
    <property type="entry name" value="Isochorismatase-like_dom"/>
</dbReference>
<evidence type="ECO:0000313" key="3">
    <source>
        <dbReference type="EMBL" id="MBE9461923.1"/>
    </source>
</evidence>
<proteinExistence type="predicted"/>
<dbReference type="EMBL" id="JACYGY010000001">
    <property type="protein sequence ID" value="MBE9461923.1"/>
    <property type="molecule type" value="Genomic_DNA"/>
</dbReference>
<dbReference type="InterPro" id="IPR036380">
    <property type="entry name" value="Isochorismatase-like_sf"/>
</dbReference>